<proteinExistence type="predicted"/>
<evidence type="ECO:0000256" key="2">
    <source>
        <dbReference type="SAM" id="MobiDB-lite"/>
    </source>
</evidence>
<keyword evidence="1" id="KW-0175">Coiled coil</keyword>
<feature type="region of interest" description="Disordered" evidence="2">
    <location>
        <begin position="19"/>
        <end position="111"/>
    </location>
</feature>
<feature type="coiled-coil region" evidence="1">
    <location>
        <begin position="190"/>
        <end position="220"/>
    </location>
</feature>
<sequence>MERWWSTTPVLCGGHGAESAGAAAVHGAQRARAGGASGQDDEGARGAGGLSGRLRQEPRGHRGAGGVRAAGAVPRQSGRERPEAGERHARRDAAASRDGDPAGGHAHPGLGHCAHEGARWGAGRTSTWGGVWLTVLAVQRLLEDREKAIKIEAKLQKEYDEMKVRAEYTEVRIVYSLSMRPLRAQRGSSAKEKEKKLRMLSDQKRRVENVNALLETHMENFDRYRVKKMKVRRRPCSVGVVPSSHVVKPCQKIVNELARSHAFYYAKGLELFAFPCQAIAKLHPTETTKLVTQTNPADAS</sequence>
<comment type="caution">
    <text evidence="3">The sequence shown here is derived from an EMBL/GenBank/DDBJ whole genome shotgun (WGS) entry which is preliminary data.</text>
</comment>
<dbReference type="EMBL" id="BSXT01000109">
    <property type="protein sequence ID" value="GMF17746.1"/>
    <property type="molecule type" value="Genomic_DNA"/>
</dbReference>
<feature type="compositionally biased region" description="Basic and acidic residues" evidence="2">
    <location>
        <begin position="77"/>
        <end position="100"/>
    </location>
</feature>
<evidence type="ECO:0000313" key="4">
    <source>
        <dbReference type="Proteomes" id="UP001165121"/>
    </source>
</evidence>
<accession>A0A9W6WL88</accession>
<protein>
    <submittedName>
        <fullName evidence="3">Unnamed protein product</fullName>
    </submittedName>
</protein>
<dbReference type="AlphaFoldDB" id="A0A9W6WL88"/>
<dbReference type="OrthoDB" id="60621at2759"/>
<name>A0A9W6WL88_9STRA</name>
<reference evidence="3" key="1">
    <citation type="submission" date="2023-04" db="EMBL/GenBank/DDBJ databases">
        <title>Phytophthora fragariaefolia NBRC 109709.</title>
        <authorList>
            <person name="Ichikawa N."/>
            <person name="Sato H."/>
            <person name="Tonouchi N."/>
        </authorList>
    </citation>
    <scope>NUCLEOTIDE SEQUENCE</scope>
    <source>
        <strain evidence="3">NBRC 109709</strain>
    </source>
</reference>
<dbReference type="Proteomes" id="UP001165121">
    <property type="component" value="Unassembled WGS sequence"/>
</dbReference>
<evidence type="ECO:0000256" key="1">
    <source>
        <dbReference type="SAM" id="Coils"/>
    </source>
</evidence>
<organism evidence="3 4">
    <name type="scientific">Phytophthora fragariaefolia</name>
    <dbReference type="NCBI Taxonomy" id="1490495"/>
    <lineage>
        <taxon>Eukaryota</taxon>
        <taxon>Sar</taxon>
        <taxon>Stramenopiles</taxon>
        <taxon>Oomycota</taxon>
        <taxon>Peronosporomycetes</taxon>
        <taxon>Peronosporales</taxon>
        <taxon>Peronosporaceae</taxon>
        <taxon>Phytophthora</taxon>
    </lineage>
</organism>
<keyword evidence="4" id="KW-1185">Reference proteome</keyword>
<gene>
    <name evidence="3" type="ORF">Pfra01_000132300</name>
</gene>
<evidence type="ECO:0000313" key="3">
    <source>
        <dbReference type="EMBL" id="GMF17746.1"/>
    </source>
</evidence>
<feature type="compositionally biased region" description="Low complexity" evidence="2">
    <location>
        <begin position="19"/>
        <end position="34"/>
    </location>
</feature>